<evidence type="ECO:0000313" key="1">
    <source>
        <dbReference type="EMBL" id="CAI0651766.1"/>
    </source>
</evidence>
<protein>
    <submittedName>
        <fullName evidence="1">Uncharacterized protein</fullName>
    </submittedName>
</protein>
<organism evidence="1 2">
    <name type="scientific">Colletotrichum noveboracense</name>
    <dbReference type="NCBI Taxonomy" id="2664923"/>
    <lineage>
        <taxon>Eukaryota</taxon>
        <taxon>Fungi</taxon>
        <taxon>Dikarya</taxon>
        <taxon>Ascomycota</taxon>
        <taxon>Pezizomycotina</taxon>
        <taxon>Sordariomycetes</taxon>
        <taxon>Hypocreomycetidae</taxon>
        <taxon>Glomerellales</taxon>
        <taxon>Glomerellaceae</taxon>
        <taxon>Colletotrichum</taxon>
        <taxon>Colletotrichum gloeosporioides species complex</taxon>
    </lineage>
</organism>
<accession>A0A9W4WNV1</accession>
<sequence length="351" mass="39810">MSSTPPPPPPSASICADLTLIITTSPTPSAPSTELLDTVFQSVRQHCEDLLSCRIIVVFDTYDRIGPVSRLKKGVVTEEGAQQYDAYKENVKTLVLGAYGHSSDEELAQEQGEAEYGFDGRAALNLTPFTVNRTKDDKVAFVEPAERLGFGLAVRTALRITTTPYVWVHQHDWTLVADIPVAPMLDVMKATDEDEEAPVKYICLASVRMLEYANSAHAHDYPALRALTKKLKRNFTHPSHQNCTVPLTPMFFWHDKPHIASTEHYLFRVFPTRLAIPKGAFIEDVIGQRARTQMKEQSMWVKWACWLYYPDEGKQLCLKHLDGRRWRGVEAEKVQGARWREIRGVKEEKQE</sequence>
<dbReference type="Proteomes" id="UP001152533">
    <property type="component" value="Unassembled WGS sequence"/>
</dbReference>
<reference evidence="1" key="1">
    <citation type="submission" date="2022-08" db="EMBL/GenBank/DDBJ databases">
        <authorList>
            <person name="Giroux E."/>
            <person name="Giroux E."/>
        </authorList>
    </citation>
    <scope>NUCLEOTIDE SEQUENCE</scope>
    <source>
        <strain evidence="1">H1091258</strain>
    </source>
</reference>
<dbReference type="AlphaFoldDB" id="A0A9W4WNV1"/>
<evidence type="ECO:0000313" key="2">
    <source>
        <dbReference type="Proteomes" id="UP001152533"/>
    </source>
</evidence>
<dbReference type="EMBL" id="CAMGZC010001158">
    <property type="protein sequence ID" value="CAI0651766.1"/>
    <property type="molecule type" value="Genomic_DNA"/>
</dbReference>
<gene>
    <name evidence="1" type="ORF">CGXH109_LOCUS110069</name>
</gene>
<proteinExistence type="predicted"/>
<comment type="caution">
    <text evidence="1">The sequence shown here is derived from an EMBL/GenBank/DDBJ whole genome shotgun (WGS) entry which is preliminary data.</text>
</comment>
<keyword evidence="2" id="KW-1185">Reference proteome</keyword>
<name>A0A9W4WNV1_9PEZI</name>